<evidence type="ECO:0000313" key="3">
    <source>
        <dbReference type="Proteomes" id="UP001224682"/>
    </source>
</evidence>
<evidence type="ECO:0000313" key="2">
    <source>
        <dbReference type="EMBL" id="MDQ0305194.1"/>
    </source>
</evidence>
<feature type="signal peptide" evidence="1">
    <location>
        <begin position="1"/>
        <end position="21"/>
    </location>
</feature>
<dbReference type="Gene3D" id="2.40.160.20">
    <property type="match status" value="1"/>
</dbReference>
<reference evidence="2 3" key="1">
    <citation type="submission" date="2023-07" db="EMBL/GenBank/DDBJ databases">
        <title>Genomic Encyclopedia of Type Strains, Phase IV (KMG-IV): sequencing the most valuable type-strain genomes for metagenomic binning, comparative biology and taxonomic classification.</title>
        <authorList>
            <person name="Goeker M."/>
        </authorList>
    </citation>
    <scope>NUCLEOTIDE SEQUENCE [LARGE SCALE GENOMIC DNA]</scope>
    <source>
        <strain evidence="2 3">DSM 2457</strain>
    </source>
</reference>
<dbReference type="SUPFAM" id="SSF56925">
    <property type="entry name" value="OMPA-like"/>
    <property type="match status" value="1"/>
</dbReference>
<keyword evidence="1" id="KW-0732">Signal</keyword>
<keyword evidence="3" id="KW-1185">Reference proteome</keyword>
<evidence type="ECO:0000256" key="1">
    <source>
        <dbReference type="SAM" id="SignalP"/>
    </source>
</evidence>
<protein>
    <submittedName>
        <fullName evidence="2">Opacity protein-like surface antigen</fullName>
    </submittedName>
</protein>
<sequence length="287" mass="30863">MNYRIFGFALCLAGLPLAAQAQEASEPLMPANGVFIGAGAALNKADFGNQDLFGFGVSDVYALGFWVANGQAAGSTYPDLGNETGASFVLQGGFYRTINDTPWIWGAKFSYNSLGLTGSRDNILIPQTGSYSGEISGTFNGNYLLQNYKVEIEHQFALVPLIGYSFGRGFVYGGAGPTLSRVNSNMNGLIGFAELDHRYDVSGTPGYFSSSDWVWGGTATVGVTYFLTRNWFLDLNYSYTASSTVTNKFLNQFDTVYPTVEFSGTSGGNYSATANNQAVALTINYVF</sequence>
<dbReference type="Proteomes" id="UP001224682">
    <property type="component" value="Unassembled WGS sequence"/>
</dbReference>
<feature type="chain" id="PRO_5046824315" evidence="1">
    <location>
        <begin position="22"/>
        <end position="287"/>
    </location>
</feature>
<accession>A0ABU0BHY4</accession>
<dbReference type="InterPro" id="IPR011250">
    <property type="entry name" value="OMP/PagP_B-barrel"/>
</dbReference>
<organism evidence="2 3">
    <name type="scientific">Ancylobacter polymorphus</name>
    <dbReference type="NCBI Taxonomy" id="223390"/>
    <lineage>
        <taxon>Bacteria</taxon>
        <taxon>Pseudomonadati</taxon>
        <taxon>Pseudomonadota</taxon>
        <taxon>Alphaproteobacteria</taxon>
        <taxon>Hyphomicrobiales</taxon>
        <taxon>Xanthobacteraceae</taxon>
        <taxon>Ancylobacter</taxon>
    </lineage>
</organism>
<comment type="caution">
    <text evidence="2">The sequence shown here is derived from an EMBL/GenBank/DDBJ whole genome shotgun (WGS) entry which is preliminary data.</text>
</comment>
<proteinExistence type="predicted"/>
<gene>
    <name evidence="2" type="ORF">J2S75_004245</name>
</gene>
<dbReference type="RefSeq" id="WP_307023025.1">
    <property type="nucleotide sequence ID" value="NZ_JAUSUI010000012.1"/>
</dbReference>
<dbReference type="EMBL" id="JAUSUI010000012">
    <property type="protein sequence ID" value="MDQ0305194.1"/>
    <property type="molecule type" value="Genomic_DNA"/>
</dbReference>
<name>A0ABU0BHY4_9HYPH</name>